<dbReference type="InterPro" id="IPR027417">
    <property type="entry name" value="P-loop_NTPase"/>
</dbReference>
<comment type="caution">
    <text evidence="17">The sequence shown here is derived from an EMBL/GenBank/DDBJ whole genome shotgun (WGS) entry which is preliminary data.</text>
</comment>
<dbReference type="GO" id="GO:0003924">
    <property type="term" value="F:GTPase activity"/>
    <property type="evidence" value="ECO:0007669"/>
    <property type="project" value="InterPro"/>
</dbReference>
<proteinExistence type="inferred from homology"/>
<dbReference type="InterPro" id="IPR013567">
    <property type="entry name" value="EF_hand_assoc_2"/>
</dbReference>
<dbReference type="PANTHER" id="PTHR46819">
    <property type="entry name" value="EF-HAND CALCIUM-BINDING DOMAIN-CONTAINING PROTEIN 7"/>
    <property type="match status" value="1"/>
</dbReference>
<dbReference type="GO" id="GO:0005509">
    <property type="term" value="F:calcium ion binding"/>
    <property type="evidence" value="ECO:0007669"/>
    <property type="project" value="InterPro"/>
</dbReference>
<keyword evidence="5" id="KW-0677">Repeat</keyword>
<keyword evidence="9" id="KW-0106">Calcium</keyword>
<feature type="compositionally biased region" description="Low complexity" evidence="14">
    <location>
        <begin position="547"/>
        <end position="569"/>
    </location>
</feature>
<dbReference type="InterPro" id="IPR002048">
    <property type="entry name" value="EF_hand_dom"/>
</dbReference>
<dbReference type="PANTHER" id="PTHR46819:SF1">
    <property type="entry name" value="EF-HAND CALCIUM-BINDING DOMAIN-CONTAINING PROTEIN 7"/>
    <property type="match status" value="1"/>
</dbReference>
<keyword evidence="12" id="KW-0342">GTP-binding</keyword>
<protein>
    <recommendedName>
        <fullName evidence="16">EF-hand domain-containing protein</fullName>
    </recommendedName>
</protein>
<comment type="subcellular location">
    <subcellularLocation>
        <location evidence="1">Mitochondrion outer membrane</location>
        <topology evidence="1">Single-pass type IV membrane protein</topology>
    </subcellularLocation>
</comment>
<dbReference type="PRINTS" id="PR00449">
    <property type="entry name" value="RASTRNSFRMNG"/>
</dbReference>
<dbReference type="GO" id="GO:0005741">
    <property type="term" value="C:mitochondrial outer membrane"/>
    <property type="evidence" value="ECO:0007669"/>
    <property type="project" value="UniProtKB-SubCell"/>
</dbReference>
<dbReference type="Proteomes" id="UP000747110">
    <property type="component" value="Unassembled WGS sequence"/>
</dbReference>
<gene>
    <name evidence="17" type="ORF">Vretifemale_8894</name>
    <name evidence="18" type="ORF">Vretimale_12279</name>
</gene>
<name>A0A8J4CDH4_9CHLO</name>
<evidence type="ECO:0000256" key="5">
    <source>
        <dbReference type="ARBA" id="ARBA00022737"/>
    </source>
</evidence>
<dbReference type="InterPro" id="IPR018247">
    <property type="entry name" value="EF_Hand_1_Ca_BS"/>
</dbReference>
<evidence type="ECO:0000256" key="15">
    <source>
        <dbReference type="SAM" id="Phobius"/>
    </source>
</evidence>
<dbReference type="Gene3D" id="3.40.50.300">
    <property type="entry name" value="P-loop containing nucleotide triphosphate hydrolases"/>
    <property type="match status" value="2"/>
</dbReference>
<dbReference type="SUPFAM" id="SSF52540">
    <property type="entry name" value="P-loop containing nucleoside triphosphate hydrolases"/>
    <property type="match status" value="2"/>
</dbReference>
<evidence type="ECO:0000313" key="17">
    <source>
        <dbReference type="EMBL" id="GIL79566.1"/>
    </source>
</evidence>
<dbReference type="Proteomes" id="UP000722791">
    <property type="component" value="Unassembled WGS sequence"/>
</dbReference>
<dbReference type="PROSITE" id="PS50222">
    <property type="entry name" value="EF_HAND_2"/>
    <property type="match status" value="1"/>
</dbReference>
<evidence type="ECO:0000256" key="9">
    <source>
        <dbReference type="ARBA" id="ARBA00022837"/>
    </source>
</evidence>
<dbReference type="Gene3D" id="1.10.238.10">
    <property type="entry name" value="EF-hand"/>
    <property type="match status" value="2"/>
</dbReference>
<evidence type="ECO:0000256" key="3">
    <source>
        <dbReference type="ARBA" id="ARBA00022692"/>
    </source>
</evidence>
<evidence type="ECO:0000256" key="10">
    <source>
        <dbReference type="ARBA" id="ARBA00022989"/>
    </source>
</evidence>
<dbReference type="Pfam" id="PF00071">
    <property type="entry name" value="Ras"/>
    <property type="match status" value="1"/>
</dbReference>
<dbReference type="PROSITE" id="PS51419">
    <property type="entry name" value="RAB"/>
    <property type="match status" value="1"/>
</dbReference>
<evidence type="ECO:0000256" key="14">
    <source>
        <dbReference type="SAM" id="MobiDB-lite"/>
    </source>
</evidence>
<evidence type="ECO:0000313" key="19">
    <source>
        <dbReference type="Proteomes" id="UP000747110"/>
    </source>
</evidence>
<feature type="transmembrane region" description="Helical" evidence="15">
    <location>
        <begin position="710"/>
        <end position="731"/>
    </location>
</feature>
<evidence type="ECO:0000259" key="16">
    <source>
        <dbReference type="PROSITE" id="PS50222"/>
    </source>
</evidence>
<keyword evidence="19" id="KW-1185">Reference proteome</keyword>
<evidence type="ECO:0000256" key="7">
    <source>
        <dbReference type="ARBA" id="ARBA00022787"/>
    </source>
</evidence>
<dbReference type="GO" id="GO:0005525">
    <property type="term" value="F:GTP binding"/>
    <property type="evidence" value="ECO:0007669"/>
    <property type="project" value="UniProtKB-KW"/>
</dbReference>
<keyword evidence="4" id="KW-0479">Metal-binding</keyword>
<keyword evidence="11" id="KW-0496">Mitochondrion</keyword>
<feature type="region of interest" description="Disordered" evidence="14">
    <location>
        <begin position="528"/>
        <end position="569"/>
    </location>
</feature>
<keyword evidence="7" id="KW-1000">Mitochondrion outer membrane</keyword>
<dbReference type="InterPro" id="IPR011992">
    <property type="entry name" value="EF-hand-dom_pair"/>
</dbReference>
<evidence type="ECO:0000256" key="8">
    <source>
        <dbReference type="ARBA" id="ARBA00022801"/>
    </source>
</evidence>
<keyword evidence="8" id="KW-0378">Hydrolase</keyword>
<dbReference type="InterPro" id="IPR001806">
    <property type="entry name" value="Small_GTPase"/>
</dbReference>
<evidence type="ECO:0000256" key="6">
    <source>
        <dbReference type="ARBA" id="ARBA00022741"/>
    </source>
</evidence>
<dbReference type="EMBL" id="BNCP01000016">
    <property type="protein sequence ID" value="GIL79566.1"/>
    <property type="molecule type" value="Genomic_DNA"/>
</dbReference>
<evidence type="ECO:0000256" key="13">
    <source>
        <dbReference type="ARBA" id="ARBA00023136"/>
    </source>
</evidence>
<evidence type="ECO:0000256" key="1">
    <source>
        <dbReference type="ARBA" id="ARBA00004200"/>
    </source>
</evidence>
<evidence type="ECO:0000256" key="11">
    <source>
        <dbReference type="ARBA" id="ARBA00023128"/>
    </source>
</evidence>
<dbReference type="Pfam" id="PF08356">
    <property type="entry name" value="EF_assoc_2"/>
    <property type="match status" value="1"/>
</dbReference>
<keyword evidence="6" id="KW-0547">Nucleotide-binding</keyword>
<accession>A0A8J4CDH4</accession>
<organism evidence="17 19">
    <name type="scientific">Volvox reticuliferus</name>
    <dbReference type="NCBI Taxonomy" id="1737510"/>
    <lineage>
        <taxon>Eukaryota</taxon>
        <taxon>Viridiplantae</taxon>
        <taxon>Chlorophyta</taxon>
        <taxon>core chlorophytes</taxon>
        <taxon>Chlorophyceae</taxon>
        <taxon>CS clade</taxon>
        <taxon>Chlamydomonadales</taxon>
        <taxon>Volvocaceae</taxon>
        <taxon>Volvox</taxon>
    </lineage>
</organism>
<sequence length="809" mass="85925">MSTTPRTVRIAVLGDLDTGKTSLISTAANDTFDARPVPTLPPTKLPLDFTPERIPILLTDTSAKPEDARALEAVIRESDAVVVCFDPRKPATLESVRTSWYPRVQAVNPDIPIILACCKADRLSDRDPQTVRERVERVARDLPNVECCLNCSSKYNKMVHDVFYHALKAVLYPLQPLYDRTDRVIRQAAIRALKRVFIIFDADKDGTLSDAEVNAFQSMCFGISLSAEELRGIKQVVRQQVPNGYTDTGLTLEGFLFLQGLFIERGRLETVWQVLRRFGYNDQLRLSDELLDRVNVQLPPDQVLELSDIAVSFLRQQFTLYDARDEGMLSWEQLQGLFSTAPSLPTEWQNERVNRLLVCGTYGAVHNLDAFVARWRYCALTDARGTLAHLLYLGYEGSPGDLLVRRQRRRPDKRHREEMAERTTALCYVFGTAGCGKSTLLRALAGRRAEGDATAGAGSGGPAAGGVPPLTALATVTCDDGRDRTLALVEVSEDLTNELLAAASLSGRPTTPSAAAAAAHLLPPFGASSAGPTTVGPSNPPGAVPEAPSTPIAGSPSGPGSVPAAPSGQGLMPAAPSAGFFSQAAGSVYSLPDLSRCDCAVFLFDSTSADSWAWAQRSMLTLCGLPGCETLPVLLVSTKDDVGMNGELRERVLAACGELALPDPLPVAAVDMAAMGGAFRQILSASFLTPEAHIPDTPARKDRRRLQRRLVIGGVAVALAMLGGYCLYIMYSDGGARGAGGKEGSSAVGAKLASGGVPALAGTGDAGLAAPTVGADVVPGAAGGVVEGSSLGDRLSSFFSLPGVSFLAR</sequence>
<evidence type="ECO:0000256" key="2">
    <source>
        <dbReference type="ARBA" id="ARBA00007981"/>
    </source>
</evidence>
<reference evidence="17" key="1">
    <citation type="journal article" date="2021" name="Proc. Natl. Acad. Sci. U.S.A.">
        <title>Three genomes in the algal genus Volvox reveal the fate of a haploid sex-determining region after a transition to homothallism.</title>
        <authorList>
            <person name="Yamamoto K."/>
            <person name="Hamaji T."/>
            <person name="Kawai-Toyooka H."/>
            <person name="Matsuzaki R."/>
            <person name="Takahashi F."/>
            <person name="Nishimura Y."/>
            <person name="Kawachi M."/>
            <person name="Noguchi H."/>
            <person name="Minakuchi Y."/>
            <person name="Umen J.G."/>
            <person name="Toyoda A."/>
            <person name="Nozaki H."/>
        </authorList>
    </citation>
    <scope>NUCLEOTIDE SEQUENCE</scope>
    <source>
        <strain evidence="18">NIES-3785</strain>
        <strain evidence="17">NIES-3786</strain>
    </source>
</reference>
<dbReference type="SUPFAM" id="SSF47473">
    <property type="entry name" value="EF-hand"/>
    <property type="match status" value="1"/>
</dbReference>
<comment type="similarity">
    <text evidence="2">Belongs to the mitochondrial Rho GTPase family.</text>
</comment>
<keyword evidence="10 15" id="KW-1133">Transmembrane helix</keyword>
<evidence type="ECO:0000256" key="4">
    <source>
        <dbReference type="ARBA" id="ARBA00022723"/>
    </source>
</evidence>
<dbReference type="PROSITE" id="PS00018">
    <property type="entry name" value="EF_HAND_1"/>
    <property type="match status" value="1"/>
</dbReference>
<keyword evidence="3 15" id="KW-0812">Transmembrane</keyword>
<dbReference type="OrthoDB" id="10020961at2759"/>
<keyword evidence="13 15" id="KW-0472">Membrane</keyword>
<dbReference type="InterPro" id="IPR052266">
    <property type="entry name" value="Miro-EF-hand_domain"/>
</dbReference>
<dbReference type="AlphaFoldDB" id="A0A8J4CDH4"/>
<dbReference type="FunFam" id="1.10.238.10:FF:000011">
    <property type="entry name" value="Mitochondrial Rho GTPase"/>
    <property type="match status" value="1"/>
</dbReference>
<dbReference type="SMART" id="SM00174">
    <property type="entry name" value="RHO"/>
    <property type="match status" value="1"/>
</dbReference>
<dbReference type="SMART" id="SM00175">
    <property type="entry name" value="RAB"/>
    <property type="match status" value="1"/>
</dbReference>
<feature type="domain" description="EF-hand" evidence="16">
    <location>
        <begin position="188"/>
        <end position="223"/>
    </location>
</feature>
<dbReference type="EMBL" id="BNCQ01000027">
    <property type="protein sequence ID" value="GIM08185.1"/>
    <property type="molecule type" value="Genomic_DNA"/>
</dbReference>
<evidence type="ECO:0000313" key="18">
    <source>
        <dbReference type="EMBL" id="GIM08185.1"/>
    </source>
</evidence>
<evidence type="ECO:0000256" key="12">
    <source>
        <dbReference type="ARBA" id="ARBA00023134"/>
    </source>
</evidence>